<gene>
    <name evidence="3" type="ORF">SAMN05661053_2203</name>
</gene>
<evidence type="ECO:0000313" key="3">
    <source>
        <dbReference type="EMBL" id="SUQ24789.1"/>
    </source>
</evidence>
<dbReference type="Gene3D" id="1.10.150.20">
    <property type="entry name" value="5' to 3' exonuclease, C-terminal subdomain"/>
    <property type="match status" value="1"/>
</dbReference>
<comment type="similarity">
    <text evidence="1">Belongs to the DNA polymerase type-Y family.</text>
</comment>
<dbReference type="SUPFAM" id="SSF56672">
    <property type="entry name" value="DNA/RNA polymerases"/>
    <property type="match status" value="1"/>
</dbReference>
<dbReference type="GO" id="GO:0042276">
    <property type="term" value="P:error-prone translesion synthesis"/>
    <property type="evidence" value="ECO:0007669"/>
    <property type="project" value="TreeGrafter"/>
</dbReference>
<dbReference type="Gene3D" id="3.30.70.270">
    <property type="match status" value="1"/>
</dbReference>
<dbReference type="Pfam" id="PF11799">
    <property type="entry name" value="IMS_C"/>
    <property type="match status" value="1"/>
</dbReference>
<dbReference type="PANTHER" id="PTHR11076:SF35">
    <property type="entry name" value="DNA REPAIR PROTEIN HOMOLOG YOBH"/>
    <property type="match status" value="1"/>
</dbReference>
<dbReference type="InterPro" id="IPR001126">
    <property type="entry name" value="UmuC"/>
</dbReference>
<dbReference type="Gene3D" id="3.40.1170.60">
    <property type="match status" value="1"/>
</dbReference>
<dbReference type="AlphaFoldDB" id="A0A380S6D9"/>
<sequence>MRLPRETRTYVAIDLKSFFASVECVLRGLDPLSTNLVVADSSRTEKTICLAVSPSLKAYGIPGRARLFEVIQKVREVKRQTGKDVEYIVAPPQMAKYVEYSTRVFNVYLKYVSADDIHVYSIDECFIDLTHYLSMYKKSARELAKDMIRDVLETTGITATAGIGTNLYLCKIAMDVMAKHVAPDADGVRIAELDEMTYRKELWGHRPITSFWQLGRGIAERLAHCYLNNGRGIFTMGDLARASVKHPDALYKMFGVNAEILIDHAWGYEPCGIAEIKQYKSKTHSIGGGQVLSCAYDCAKAKIVIREMVDTLALDLVEKGLVTNGLTLHVGYDRENVDKGIYHGETVIDNYGREIPKPAHGTAPLLNYTSSASTIAEAVMKLADRIMNPSLTVKRLNLTANNVLEATQESYDLFTDVKKIEREKKMMQAQIAIKKRFGKNAIFKGMDMQEGATTRERNQQIGGHKA</sequence>
<evidence type="ECO:0000256" key="1">
    <source>
        <dbReference type="ARBA" id="ARBA00010945"/>
    </source>
</evidence>
<dbReference type="EMBL" id="UHJL01000003">
    <property type="protein sequence ID" value="SUQ24789.1"/>
    <property type="molecule type" value="Genomic_DNA"/>
</dbReference>
<dbReference type="GO" id="GO:0003684">
    <property type="term" value="F:damaged DNA binding"/>
    <property type="evidence" value="ECO:0007669"/>
    <property type="project" value="InterPro"/>
</dbReference>
<dbReference type="InterPro" id="IPR050116">
    <property type="entry name" value="DNA_polymerase-Y"/>
</dbReference>
<dbReference type="RefSeq" id="WP_109573180.1">
    <property type="nucleotide sequence ID" value="NZ_UHJL01000003.1"/>
</dbReference>
<dbReference type="InterPro" id="IPR017961">
    <property type="entry name" value="DNA_pol_Y-fam_little_finger"/>
</dbReference>
<dbReference type="Proteomes" id="UP000255423">
    <property type="component" value="Unassembled WGS sequence"/>
</dbReference>
<dbReference type="GO" id="GO:0003887">
    <property type="term" value="F:DNA-directed DNA polymerase activity"/>
    <property type="evidence" value="ECO:0007669"/>
    <property type="project" value="TreeGrafter"/>
</dbReference>
<dbReference type="PANTHER" id="PTHR11076">
    <property type="entry name" value="DNA REPAIR POLYMERASE UMUC / TRANSFERASE FAMILY MEMBER"/>
    <property type="match status" value="1"/>
</dbReference>
<reference evidence="3 4" key="1">
    <citation type="submission" date="2017-08" db="EMBL/GenBank/DDBJ databases">
        <authorList>
            <person name="de Groot N.N."/>
        </authorList>
    </citation>
    <scope>NUCLEOTIDE SEQUENCE [LARGE SCALE GENOMIC DNA]</scope>
    <source>
        <strain evidence="3 4">HM2</strain>
    </source>
</reference>
<dbReference type="GO" id="GO:0009432">
    <property type="term" value="P:SOS response"/>
    <property type="evidence" value="ECO:0007669"/>
    <property type="project" value="TreeGrafter"/>
</dbReference>
<dbReference type="InterPro" id="IPR043502">
    <property type="entry name" value="DNA/RNA_pol_sf"/>
</dbReference>
<organism evidence="3 4">
    <name type="scientific">Fibrobacter succinogenes</name>
    <name type="common">Bacteroides succinogenes</name>
    <dbReference type="NCBI Taxonomy" id="833"/>
    <lineage>
        <taxon>Bacteria</taxon>
        <taxon>Pseudomonadati</taxon>
        <taxon>Fibrobacterota</taxon>
        <taxon>Fibrobacteria</taxon>
        <taxon>Fibrobacterales</taxon>
        <taxon>Fibrobacteraceae</taxon>
        <taxon>Fibrobacter</taxon>
    </lineage>
</organism>
<dbReference type="GO" id="GO:0006281">
    <property type="term" value="P:DNA repair"/>
    <property type="evidence" value="ECO:0007669"/>
    <property type="project" value="InterPro"/>
</dbReference>
<dbReference type="GO" id="GO:0005829">
    <property type="term" value="C:cytosol"/>
    <property type="evidence" value="ECO:0007669"/>
    <property type="project" value="TreeGrafter"/>
</dbReference>
<accession>A0A380S6D9</accession>
<evidence type="ECO:0000313" key="4">
    <source>
        <dbReference type="Proteomes" id="UP000255423"/>
    </source>
</evidence>
<feature type="domain" description="UmuC" evidence="2">
    <location>
        <begin position="10"/>
        <end position="215"/>
    </location>
</feature>
<dbReference type="Pfam" id="PF00817">
    <property type="entry name" value="IMS"/>
    <property type="match status" value="1"/>
</dbReference>
<name>A0A380S6D9_FIBSU</name>
<protein>
    <submittedName>
        <fullName evidence="3">DNA polymerase V</fullName>
    </submittedName>
</protein>
<evidence type="ECO:0000259" key="2">
    <source>
        <dbReference type="PROSITE" id="PS50173"/>
    </source>
</evidence>
<dbReference type="PROSITE" id="PS50173">
    <property type="entry name" value="UMUC"/>
    <property type="match status" value="1"/>
</dbReference>
<dbReference type="InterPro" id="IPR043128">
    <property type="entry name" value="Rev_trsase/Diguanyl_cyclase"/>
</dbReference>
<proteinExistence type="inferred from homology"/>